<protein>
    <recommendedName>
        <fullName evidence="1">DUF1638 domain-containing protein</fullName>
    </recommendedName>
</protein>
<dbReference type="KEGG" id="dmp:FAK_10210"/>
<proteinExistence type="predicted"/>
<evidence type="ECO:0000313" key="3">
    <source>
        <dbReference type="Proteomes" id="UP001366166"/>
    </source>
</evidence>
<gene>
    <name evidence="2" type="ORF">FAK_10210</name>
</gene>
<keyword evidence="3" id="KW-1185">Reference proteome</keyword>
<dbReference type="AlphaFoldDB" id="A0AAU9EDE5"/>
<dbReference type="EMBL" id="AP028679">
    <property type="protein sequence ID" value="BEQ13955.1"/>
    <property type="molecule type" value="Genomic_DNA"/>
</dbReference>
<organism evidence="2 3">
    <name type="scientific">Desulfoferula mesophila</name>
    <dbReference type="NCBI Taxonomy" id="3058419"/>
    <lineage>
        <taxon>Bacteria</taxon>
        <taxon>Pseudomonadati</taxon>
        <taxon>Thermodesulfobacteriota</taxon>
        <taxon>Desulfarculia</taxon>
        <taxon>Desulfarculales</taxon>
        <taxon>Desulfarculaceae</taxon>
        <taxon>Desulfoferula</taxon>
    </lineage>
</organism>
<evidence type="ECO:0000313" key="2">
    <source>
        <dbReference type="EMBL" id="BEQ13955.1"/>
    </source>
</evidence>
<evidence type="ECO:0000259" key="1">
    <source>
        <dbReference type="Pfam" id="PF07796"/>
    </source>
</evidence>
<dbReference type="Proteomes" id="UP001366166">
    <property type="component" value="Chromosome"/>
</dbReference>
<dbReference type="InterPro" id="IPR012437">
    <property type="entry name" value="DUF1638"/>
</dbReference>
<dbReference type="RefSeq" id="WP_338605684.1">
    <property type="nucleotide sequence ID" value="NZ_AP028679.1"/>
</dbReference>
<accession>A0AAU9EDE5</accession>
<reference evidence="3" key="1">
    <citation type="journal article" date="2023" name="Arch. Microbiol.">
        <title>Desulfoferula mesophilus gen. nov. sp. nov., a mesophilic sulfate-reducing bacterium isolated from a brackish lake sediment.</title>
        <authorList>
            <person name="Watanabe T."/>
            <person name="Yabe T."/>
            <person name="Tsuji J.M."/>
            <person name="Fukui M."/>
        </authorList>
    </citation>
    <scope>NUCLEOTIDE SEQUENCE [LARGE SCALE GENOMIC DNA]</scope>
    <source>
        <strain evidence="3">12FAK</strain>
    </source>
</reference>
<dbReference type="Pfam" id="PF07796">
    <property type="entry name" value="DUF1638"/>
    <property type="match status" value="1"/>
</dbReference>
<sequence length="215" mass="24070">MPFEHQIITCRALAPVVAGLLGGDEAITQLDIALHLQPERLRQVLMQTVADLEHEGGTILMGYGLCGRALEGVQSQKSTLVLPKVDDCVGMLLGSRDRHRQVLNQHPGSYFLDPRWLDTELNIFDQIKKGLDHIPQERRAQLLKVALKHYDRLVLLDGEESDPEAEERCRHLAQAHDMGFARLTKELGLLDKLLHGPWDGPEFIVAPPGTPIPMF</sequence>
<feature type="domain" description="DUF1638" evidence="1">
    <location>
        <begin position="30"/>
        <end position="194"/>
    </location>
</feature>
<name>A0AAU9EDE5_9BACT</name>